<dbReference type="Proteomes" id="UP000215335">
    <property type="component" value="Unassembled WGS sequence"/>
</dbReference>
<dbReference type="EMBL" id="NNAY01001972">
    <property type="protein sequence ID" value="OXU22417.1"/>
    <property type="molecule type" value="Genomic_DNA"/>
</dbReference>
<evidence type="ECO:0000256" key="1">
    <source>
        <dbReference type="SAM" id="Phobius"/>
    </source>
</evidence>
<feature type="transmembrane region" description="Helical" evidence="1">
    <location>
        <begin position="33"/>
        <end position="60"/>
    </location>
</feature>
<comment type="caution">
    <text evidence="2">The sequence shown here is derived from an EMBL/GenBank/DDBJ whole genome shotgun (WGS) entry which is preliminary data.</text>
</comment>
<keyword evidence="3" id="KW-1185">Reference proteome</keyword>
<keyword evidence="1" id="KW-0472">Membrane</keyword>
<gene>
    <name evidence="2" type="ORF">TSAR_004223</name>
</gene>
<keyword evidence="1" id="KW-1133">Transmembrane helix</keyword>
<dbReference type="AlphaFoldDB" id="A0A232EVP6"/>
<keyword evidence="1" id="KW-0812">Transmembrane</keyword>
<proteinExistence type="predicted"/>
<organism evidence="2 3">
    <name type="scientific">Trichomalopsis sarcophagae</name>
    <dbReference type="NCBI Taxonomy" id="543379"/>
    <lineage>
        <taxon>Eukaryota</taxon>
        <taxon>Metazoa</taxon>
        <taxon>Ecdysozoa</taxon>
        <taxon>Arthropoda</taxon>
        <taxon>Hexapoda</taxon>
        <taxon>Insecta</taxon>
        <taxon>Pterygota</taxon>
        <taxon>Neoptera</taxon>
        <taxon>Endopterygota</taxon>
        <taxon>Hymenoptera</taxon>
        <taxon>Apocrita</taxon>
        <taxon>Proctotrupomorpha</taxon>
        <taxon>Chalcidoidea</taxon>
        <taxon>Pteromalidae</taxon>
        <taxon>Pteromalinae</taxon>
        <taxon>Trichomalopsis</taxon>
    </lineage>
</organism>
<evidence type="ECO:0000313" key="2">
    <source>
        <dbReference type="EMBL" id="OXU22417.1"/>
    </source>
</evidence>
<evidence type="ECO:0000313" key="3">
    <source>
        <dbReference type="Proteomes" id="UP000215335"/>
    </source>
</evidence>
<reference evidence="2 3" key="1">
    <citation type="journal article" date="2017" name="Curr. Biol.">
        <title>The Evolution of Venom by Co-option of Single-Copy Genes.</title>
        <authorList>
            <person name="Martinson E.O."/>
            <person name="Mrinalini"/>
            <person name="Kelkar Y.D."/>
            <person name="Chang C.H."/>
            <person name="Werren J.H."/>
        </authorList>
    </citation>
    <scope>NUCLEOTIDE SEQUENCE [LARGE SCALE GENOMIC DNA]</scope>
    <source>
        <strain evidence="2 3">Alberta</strain>
        <tissue evidence="2">Whole body</tissue>
    </source>
</reference>
<sequence>MIKVLTSHLHDFLDENLGVGYGRIQVLQDFLMIALYLSHLVIILYSGHLLIVFLFILYLFGHLCRVSFENYFSVAASPSPSATNRTASNARAQQHKPLPYVFEVRKKTERNHTFEQLRIAENPTPKVRLSKIHQQSSTHPPEVIDQTKRKKISIPNPPIAAEVNKLNLEGAPAEQWRLHLGVRHCAKSWKKGGEARTQWLAMFFTKWDFYDEVLVFEPPASSALKGFSCRSEQSITRQSKWEGDSTSHFALRPVILATTKHPPLKYSEERPNTKQQ</sequence>
<accession>A0A232EVP6</accession>
<name>A0A232EVP6_9HYME</name>
<protein>
    <submittedName>
        <fullName evidence="2">Uncharacterized protein</fullName>
    </submittedName>
</protein>